<sequence length="131" mass="14316">MQQRNGDTMVYVIDDDSSVRRAMLRLMRSAGLNASAFSSVDEFLAVDFSADNTCVVADVHMSGIDPLDLPSLLEKKGKSPPVIFITANDTPETRSRVRKAGAAGYFRKPVDGQALIDLIHWALSEQSQSTN</sequence>
<evidence type="ECO:0000259" key="3">
    <source>
        <dbReference type="PROSITE" id="PS50110"/>
    </source>
</evidence>
<dbReference type="PANTHER" id="PTHR44591:SF25">
    <property type="entry name" value="CHEMOTAXIS TWO-COMPONENT RESPONSE REGULATOR"/>
    <property type="match status" value="1"/>
</dbReference>
<dbReference type="InterPro" id="IPR001789">
    <property type="entry name" value="Sig_transdc_resp-reg_receiver"/>
</dbReference>
<organism evidence="4">
    <name type="scientific">uncultured Woeseiaceae bacterium</name>
    <dbReference type="NCBI Taxonomy" id="1983305"/>
    <lineage>
        <taxon>Bacteria</taxon>
        <taxon>Pseudomonadati</taxon>
        <taxon>Pseudomonadota</taxon>
        <taxon>Gammaproteobacteria</taxon>
        <taxon>Woeseiales</taxon>
        <taxon>Woeseiaceae</taxon>
        <taxon>environmental samples</taxon>
    </lineage>
</organism>
<proteinExistence type="predicted"/>
<dbReference type="GO" id="GO:0000160">
    <property type="term" value="P:phosphorelay signal transduction system"/>
    <property type="evidence" value="ECO:0007669"/>
    <property type="project" value="InterPro"/>
</dbReference>
<feature type="domain" description="Response regulatory" evidence="3">
    <location>
        <begin position="9"/>
        <end position="123"/>
    </location>
</feature>
<dbReference type="EMBL" id="LR633967">
    <property type="protein sequence ID" value="VUX55791.1"/>
    <property type="molecule type" value="Genomic_DNA"/>
</dbReference>
<dbReference type="AlphaFoldDB" id="A0A7D9H3Z8"/>
<dbReference type="PROSITE" id="PS50110">
    <property type="entry name" value="RESPONSE_REGULATORY"/>
    <property type="match status" value="1"/>
</dbReference>
<reference evidence="4" key="1">
    <citation type="submission" date="2019-07" db="EMBL/GenBank/DDBJ databases">
        <authorList>
            <person name="Weber M."/>
            <person name="Kostadinov I."/>
            <person name="Kostadinov D I."/>
        </authorList>
    </citation>
    <scope>NUCLEOTIDE SEQUENCE</scope>
    <source>
        <strain evidence="4">Gfbio:sag-sample-m06:053724c1-46a9-4a36-b237-ea2bf867836b</strain>
    </source>
</reference>
<name>A0A7D9H3Z8_9GAMM</name>
<gene>
    <name evidence="4" type="ORF">JTBM06_V1_110020</name>
</gene>
<feature type="modified residue" description="4-aspartylphosphate" evidence="2">
    <location>
        <position position="58"/>
    </location>
</feature>
<evidence type="ECO:0000313" key="4">
    <source>
        <dbReference type="EMBL" id="VUX55791.1"/>
    </source>
</evidence>
<dbReference type="SUPFAM" id="SSF52172">
    <property type="entry name" value="CheY-like"/>
    <property type="match status" value="1"/>
</dbReference>
<dbReference type="Pfam" id="PF00072">
    <property type="entry name" value="Response_reg"/>
    <property type="match status" value="1"/>
</dbReference>
<dbReference type="PANTHER" id="PTHR44591">
    <property type="entry name" value="STRESS RESPONSE REGULATOR PROTEIN 1"/>
    <property type="match status" value="1"/>
</dbReference>
<dbReference type="Gene3D" id="3.40.50.2300">
    <property type="match status" value="1"/>
</dbReference>
<accession>A0A7D9H3Z8</accession>
<dbReference type="SMART" id="SM00448">
    <property type="entry name" value="REC"/>
    <property type="match status" value="1"/>
</dbReference>
<keyword evidence="1 2" id="KW-0597">Phosphoprotein</keyword>
<dbReference type="InterPro" id="IPR011006">
    <property type="entry name" value="CheY-like_superfamily"/>
</dbReference>
<evidence type="ECO:0000256" key="2">
    <source>
        <dbReference type="PROSITE-ProRule" id="PRU00169"/>
    </source>
</evidence>
<protein>
    <submittedName>
        <fullName evidence="4">Response regulator receiver protein</fullName>
    </submittedName>
</protein>
<evidence type="ECO:0000256" key="1">
    <source>
        <dbReference type="ARBA" id="ARBA00022553"/>
    </source>
</evidence>
<dbReference type="InterPro" id="IPR050595">
    <property type="entry name" value="Bact_response_regulator"/>
</dbReference>